<name>A0A8J7LQD3_9RHOB</name>
<gene>
    <name evidence="1" type="ORF">JF290_03835</name>
</gene>
<sequence length="112" mass="13186">MSPMQQKITFSASREIPFNKLMLSQSNMRHIKWCTPTHKTKRLFQRKRLRVRDRCGPNEWHVQGNRFFFSNRNVPEDAARWVPTPVKDCRHDGLVGDQKIRVNVGASSSMFE</sequence>
<proteinExistence type="predicted"/>
<comment type="caution">
    <text evidence="1">The sequence shown here is derived from an EMBL/GenBank/DDBJ whole genome shotgun (WGS) entry which is preliminary data.</text>
</comment>
<evidence type="ECO:0000313" key="1">
    <source>
        <dbReference type="EMBL" id="MBJ6370648.1"/>
    </source>
</evidence>
<dbReference type="EMBL" id="JAELVR010000002">
    <property type="protein sequence ID" value="MBJ6370648.1"/>
    <property type="molecule type" value="Genomic_DNA"/>
</dbReference>
<accession>A0A8J7LQD3</accession>
<dbReference type="Proteomes" id="UP000619079">
    <property type="component" value="Unassembled WGS sequence"/>
</dbReference>
<organism evidence="1 2">
    <name type="scientific">Sedimentitalea arenosa</name>
    <dbReference type="NCBI Taxonomy" id="2798803"/>
    <lineage>
        <taxon>Bacteria</taxon>
        <taxon>Pseudomonadati</taxon>
        <taxon>Pseudomonadota</taxon>
        <taxon>Alphaproteobacteria</taxon>
        <taxon>Rhodobacterales</taxon>
        <taxon>Paracoccaceae</taxon>
        <taxon>Sedimentitalea</taxon>
    </lineage>
</organism>
<evidence type="ECO:0000313" key="2">
    <source>
        <dbReference type="Proteomes" id="UP000619079"/>
    </source>
</evidence>
<keyword evidence="2" id="KW-1185">Reference proteome</keyword>
<dbReference type="RefSeq" id="WP_199023423.1">
    <property type="nucleotide sequence ID" value="NZ_JAELVR010000002.1"/>
</dbReference>
<reference evidence="1" key="1">
    <citation type="submission" date="2020-12" db="EMBL/GenBank/DDBJ databases">
        <title>Sedimentitalea sp. nov., isolated from sand in Incheon.</title>
        <authorList>
            <person name="Kim W."/>
        </authorList>
    </citation>
    <scope>NUCLEOTIDE SEQUENCE</scope>
    <source>
        <strain evidence="1">CAU 1593</strain>
    </source>
</reference>
<protein>
    <submittedName>
        <fullName evidence="1">Uncharacterized protein</fullName>
    </submittedName>
</protein>
<dbReference type="AlphaFoldDB" id="A0A8J7LQD3"/>